<organism evidence="3 4">
    <name type="scientific">Breoghania corrubedonensis</name>
    <dbReference type="NCBI Taxonomy" id="665038"/>
    <lineage>
        <taxon>Bacteria</taxon>
        <taxon>Pseudomonadati</taxon>
        <taxon>Pseudomonadota</taxon>
        <taxon>Alphaproteobacteria</taxon>
        <taxon>Hyphomicrobiales</taxon>
        <taxon>Stappiaceae</taxon>
        <taxon>Breoghania</taxon>
    </lineage>
</organism>
<keyword evidence="2" id="KW-0472">Membrane</keyword>
<sequence>MTDVPEGWQVYKGKGVEGKTREERAARLKKRFSSVSDHSLPKQRRPIGRSMRQVALVALIALLVVAAWKTMPGGSPF</sequence>
<accession>A0A2T5VH73</accession>
<dbReference type="Proteomes" id="UP000244081">
    <property type="component" value="Unassembled WGS sequence"/>
</dbReference>
<evidence type="ECO:0000313" key="4">
    <source>
        <dbReference type="Proteomes" id="UP000244081"/>
    </source>
</evidence>
<dbReference type="EMBL" id="QAYG01000001">
    <property type="protein sequence ID" value="PTW63105.1"/>
    <property type="molecule type" value="Genomic_DNA"/>
</dbReference>
<comment type="caution">
    <text evidence="3">The sequence shown here is derived from an EMBL/GenBank/DDBJ whole genome shotgun (WGS) entry which is preliminary data.</text>
</comment>
<dbReference type="AlphaFoldDB" id="A0A2T5VH73"/>
<evidence type="ECO:0000256" key="1">
    <source>
        <dbReference type="SAM" id="MobiDB-lite"/>
    </source>
</evidence>
<evidence type="ECO:0000313" key="3">
    <source>
        <dbReference type="EMBL" id="PTW63105.1"/>
    </source>
</evidence>
<proteinExistence type="predicted"/>
<gene>
    <name evidence="3" type="ORF">C8N35_1011155</name>
</gene>
<feature type="compositionally biased region" description="Basic and acidic residues" evidence="1">
    <location>
        <begin position="15"/>
        <end position="26"/>
    </location>
</feature>
<evidence type="ECO:0000256" key="2">
    <source>
        <dbReference type="SAM" id="Phobius"/>
    </source>
</evidence>
<feature type="transmembrane region" description="Helical" evidence="2">
    <location>
        <begin position="54"/>
        <end position="71"/>
    </location>
</feature>
<reference evidence="3 4" key="1">
    <citation type="submission" date="2018-04" db="EMBL/GenBank/DDBJ databases">
        <title>Genomic Encyclopedia of Archaeal and Bacterial Type Strains, Phase II (KMG-II): from individual species to whole genera.</title>
        <authorList>
            <person name="Goeker M."/>
        </authorList>
    </citation>
    <scope>NUCLEOTIDE SEQUENCE [LARGE SCALE GENOMIC DNA]</scope>
    <source>
        <strain evidence="3 4">DSM 23382</strain>
    </source>
</reference>
<name>A0A2T5VH73_9HYPH</name>
<dbReference type="RefSeq" id="WP_107988583.1">
    <property type="nucleotide sequence ID" value="NZ_QAYG01000001.1"/>
</dbReference>
<keyword evidence="2" id="KW-1133">Transmembrane helix</keyword>
<protein>
    <submittedName>
        <fullName evidence="3">Uncharacterized protein</fullName>
    </submittedName>
</protein>
<keyword evidence="2" id="KW-0812">Transmembrane</keyword>
<feature type="region of interest" description="Disordered" evidence="1">
    <location>
        <begin position="15"/>
        <end position="46"/>
    </location>
</feature>
<keyword evidence="4" id="KW-1185">Reference proteome</keyword>